<dbReference type="PROSITE" id="PS50125">
    <property type="entry name" value="GUANYLATE_CYCLASE_2"/>
    <property type="match status" value="1"/>
</dbReference>
<evidence type="ECO:0000256" key="4">
    <source>
        <dbReference type="ARBA" id="ARBA00022741"/>
    </source>
</evidence>
<dbReference type="GO" id="GO:0004672">
    <property type="term" value="F:protein kinase activity"/>
    <property type="evidence" value="ECO:0007669"/>
    <property type="project" value="InterPro"/>
</dbReference>
<dbReference type="PANTHER" id="PTHR11920:SF462">
    <property type="entry name" value="GUANYLATE CYCLASE"/>
    <property type="match status" value="1"/>
</dbReference>
<comment type="subcellular location">
    <subcellularLocation>
        <location evidence="1">Membrane</location>
        <topology evidence="1">Single-pass membrane protein</topology>
    </subcellularLocation>
</comment>
<organism evidence="15">
    <name type="scientific">Hymenolepis diminuta</name>
    <name type="common">Rat tapeworm</name>
    <dbReference type="NCBI Taxonomy" id="6216"/>
    <lineage>
        <taxon>Eukaryota</taxon>
        <taxon>Metazoa</taxon>
        <taxon>Spiralia</taxon>
        <taxon>Lophotrochozoa</taxon>
        <taxon>Platyhelminthes</taxon>
        <taxon>Cestoda</taxon>
        <taxon>Eucestoda</taxon>
        <taxon>Cyclophyllidea</taxon>
        <taxon>Hymenolepididae</taxon>
        <taxon>Hymenolepis</taxon>
    </lineage>
</organism>
<evidence type="ECO:0000256" key="1">
    <source>
        <dbReference type="ARBA" id="ARBA00004167"/>
    </source>
</evidence>
<evidence type="ECO:0000313" key="15">
    <source>
        <dbReference type="WBParaSite" id="HDID_0000128101-mRNA-1"/>
    </source>
</evidence>
<keyword evidence="9" id="KW-0175">Coiled coil</keyword>
<evidence type="ECO:0000256" key="8">
    <source>
        <dbReference type="ARBA" id="ARBA00023293"/>
    </source>
</evidence>
<dbReference type="SUPFAM" id="SSF56112">
    <property type="entry name" value="Protein kinase-like (PK-like)"/>
    <property type="match status" value="2"/>
</dbReference>
<gene>
    <name evidence="13" type="ORF">HDID_LOCUS1282</name>
</gene>
<feature type="coiled-coil region" evidence="9">
    <location>
        <begin position="10"/>
        <end position="37"/>
    </location>
</feature>
<evidence type="ECO:0000259" key="12">
    <source>
        <dbReference type="PROSITE" id="PS50125"/>
    </source>
</evidence>
<dbReference type="Gene3D" id="3.30.70.1230">
    <property type="entry name" value="Nucleotide cyclase"/>
    <property type="match status" value="1"/>
</dbReference>
<dbReference type="InterPro" id="IPR000719">
    <property type="entry name" value="Prot_kinase_dom"/>
</dbReference>
<dbReference type="SMART" id="SM00044">
    <property type="entry name" value="CYCc"/>
    <property type="match status" value="1"/>
</dbReference>
<feature type="domain" description="Guanylate cyclase" evidence="12">
    <location>
        <begin position="1060"/>
        <end position="1190"/>
    </location>
</feature>
<dbReference type="Proteomes" id="UP000274504">
    <property type="component" value="Unassembled WGS sequence"/>
</dbReference>
<evidence type="ECO:0000256" key="3">
    <source>
        <dbReference type="ARBA" id="ARBA00022692"/>
    </source>
</evidence>
<protein>
    <recommendedName>
        <fullName evidence="2">guanylate cyclase</fullName>
        <ecNumber evidence="2">4.6.1.2</ecNumber>
    </recommendedName>
</protein>
<feature type="domain" description="Protein kinase" evidence="11">
    <location>
        <begin position="730"/>
        <end position="1002"/>
    </location>
</feature>
<dbReference type="EC" id="4.6.1.2" evidence="2"/>
<keyword evidence="5 10" id="KW-1133">Transmembrane helix</keyword>
<evidence type="ECO:0000256" key="10">
    <source>
        <dbReference type="SAM" id="Phobius"/>
    </source>
</evidence>
<keyword evidence="3 10" id="KW-0812">Transmembrane</keyword>
<dbReference type="Gene3D" id="1.10.510.10">
    <property type="entry name" value="Transferase(Phosphotransferase) domain 1"/>
    <property type="match status" value="1"/>
</dbReference>
<evidence type="ECO:0000256" key="9">
    <source>
        <dbReference type="SAM" id="Coils"/>
    </source>
</evidence>
<dbReference type="SUPFAM" id="SSF55073">
    <property type="entry name" value="Nucleotide cyclase"/>
    <property type="match status" value="1"/>
</dbReference>
<accession>A0A0R3SAB3</accession>
<dbReference type="InterPro" id="IPR050401">
    <property type="entry name" value="Cyclic_nucleotide_synthase"/>
</dbReference>
<dbReference type="InterPro" id="IPR011009">
    <property type="entry name" value="Kinase-like_dom_sf"/>
</dbReference>
<dbReference type="GO" id="GO:0004383">
    <property type="term" value="F:guanylate cyclase activity"/>
    <property type="evidence" value="ECO:0007669"/>
    <property type="project" value="UniProtKB-EC"/>
</dbReference>
<dbReference type="PANTHER" id="PTHR11920">
    <property type="entry name" value="GUANYLYL CYCLASE"/>
    <property type="match status" value="1"/>
</dbReference>
<reference evidence="15" key="1">
    <citation type="submission" date="2017-02" db="UniProtKB">
        <authorList>
            <consortium name="WormBaseParasite"/>
        </authorList>
    </citation>
    <scope>IDENTIFICATION</scope>
</reference>
<evidence type="ECO:0000313" key="13">
    <source>
        <dbReference type="EMBL" id="VDL18743.1"/>
    </source>
</evidence>
<dbReference type="STRING" id="6216.A0A0R3SAB3"/>
<evidence type="ECO:0000256" key="2">
    <source>
        <dbReference type="ARBA" id="ARBA00012202"/>
    </source>
</evidence>
<evidence type="ECO:0000256" key="6">
    <source>
        <dbReference type="ARBA" id="ARBA00023136"/>
    </source>
</evidence>
<dbReference type="InterPro" id="IPR001054">
    <property type="entry name" value="A/G_cyclase"/>
</dbReference>
<name>A0A0R3SAB3_HYMDI</name>
<dbReference type="GO" id="GO:0001653">
    <property type="term" value="F:peptide receptor activity"/>
    <property type="evidence" value="ECO:0007669"/>
    <property type="project" value="TreeGrafter"/>
</dbReference>
<dbReference type="FunFam" id="3.30.70.1230:FF:000030">
    <property type="entry name" value="Si:ch211-215j19.12"/>
    <property type="match status" value="1"/>
</dbReference>
<keyword evidence="6 10" id="KW-0472">Membrane</keyword>
<dbReference type="OrthoDB" id="302535at2759"/>
<reference evidence="13 14" key="2">
    <citation type="submission" date="2018-11" db="EMBL/GenBank/DDBJ databases">
        <authorList>
            <consortium name="Pathogen Informatics"/>
        </authorList>
    </citation>
    <scope>NUCLEOTIDE SEQUENCE [LARGE SCALE GENOMIC DNA]</scope>
</reference>
<dbReference type="GO" id="GO:0005886">
    <property type="term" value="C:plasma membrane"/>
    <property type="evidence" value="ECO:0007669"/>
    <property type="project" value="TreeGrafter"/>
</dbReference>
<dbReference type="GO" id="GO:0007168">
    <property type="term" value="P:receptor guanylyl cyclase signaling pathway"/>
    <property type="evidence" value="ECO:0007669"/>
    <property type="project" value="TreeGrafter"/>
</dbReference>
<evidence type="ECO:0000256" key="7">
    <source>
        <dbReference type="ARBA" id="ARBA00023239"/>
    </source>
</evidence>
<dbReference type="InterPro" id="IPR001245">
    <property type="entry name" value="Ser-Thr/Tyr_kinase_cat_dom"/>
</dbReference>
<dbReference type="PROSITE" id="PS50011">
    <property type="entry name" value="PROTEIN_KINASE_DOM"/>
    <property type="match status" value="1"/>
</dbReference>
<dbReference type="EMBL" id="UYSG01000229">
    <property type="protein sequence ID" value="VDL18743.1"/>
    <property type="molecule type" value="Genomic_DNA"/>
</dbReference>
<keyword evidence="7" id="KW-0456">Lyase</keyword>
<dbReference type="GO" id="GO:0005524">
    <property type="term" value="F:ATP binding"/>
    <property type="evidence" value="ECO:0007669"/>
    <property type="project" value="InterPro"/>
</dbReference>
<feature type="transmembrane region" description="Helical" evidence="10">
    <location>
        <begin position="1686"/>
        <end position="1711"/>
    </location>
</feature>
<dbReference type="InterPro" id="IPR029787">
    <property type="entry name" value="Nucleotide_cyclase"/>
</dbReference>
<keyword evidence="8" id="KW-0141">cGMP biosynthesis</keyword>
<dbReference type="Pfam" id="PF00211">
    <property type="entry name" value="Guanylate_cyc"/>
    <property type="match status" value="1"/>
</dbReference>
<dbReference type="WBParaSite" id="HDID_0000128101-mRNA-1">
    <property type="protein sequence ID" value="HDID_0000128101-mRNA-1"/>
    <property type="gene ID" value="HDID_0000128101"/>
</dbReference>
<sequence length="1885" mass="212217">MINKYGGTYSNLAKECIEELNSDCEKYESELSKLNLETTIFPHLRQTADCCSVREHMKDWCDDYLRRKSINYVIKGPLDPPISGYAGYIPKAVAANLACGHTFHDGAKKSLTTFRTENLNHFARLKMPVDPSSIKSEEFRDQDNGINEDACGSRIYRKSGMIPHYTGHIHGEITKTSRINNFLQRNFANIKGDKVALIPSFTSLPSTQQIDPPVLLKVYYLTSDDVCIFESQIFNNTQSIIKAVAFAQSVLRKEGSIPFSFTLDPKQVVGCNVQDNNRAADSICTTCFCVFLGPPLVGDCGFVDQWMVVGEPKQNRVQKLFHISYTCPVLGFSSVIVDKVEGSENTTVYSPIAGASVVVHRKTFLTGLMVYLLNSGWKRIAMFYEFGANQNDFPKMFDTISVTLNVYRTQQVFEIIKTQSIWPSMNFTELFQPIQNRLDAVLLLATPSLSMKFLLAIQNFSRILEGRIAIMQTNPKDMYTYDSLHAWKSLLATSSPILASGLSLIIQTALPRGTVYESESSLNNEDINLSMAHAAALAVQLVNLNINPKTGSIYPNSGLFEPLRKLTELHVPTLPNITFFYKTEAEHEWRGIFDLFYFTIKPNATIINGPDISGARFADVFQLIAILRHPLILPQERGKMQWLGDGEGPLHTYCLVTDCGFANRTFRPLRNKRRHINGQKLVYLQDDLEFKAYEEETLSTLDNSPMQSSRVSLEMSSRFNMHSLFHAFTTPKVPTLGPLNRKATIREKRTENIAWLNGDPMYVKSLNISHVLFRSKLSEYLAGLREIRHENINPFIGCYMTPFSFSLMYEYCSRGCLQDVINNKTIKFDWEFKLSLLADLVRGMEYLHNSNLGVHGRLKSSNCVINGRWALRVTDFGIPHIFTLTGNSPSENIREKLWTAPELLRNNEAAFYGTKSGDVYSFAIIMHEILYQCKPYGPEALFPEEIIQRVIKLEDPPFRPTVRELNLIIPGAVKQPTFKELDEQIKRLSKGKKTNIVDHMFKTMETYSTKLELQVQARMEELENEKKKKELLINRLLPPVVADALKSGITVAPETYDEVSIFISDIVGFTTISSMSTPLQVVDMLNDLYTLFDKTISNYDVYKVETIGDAYMVASGLPVRNGRKHAGEVAMTALDLLSACGTFTIKHLPDVPLRLRFGLHSGPCVAGVVGLARPRYCLFGDTVIQALKMEASGAVMFISNALFVILILSRSNDVESQDIDESRILLFIYYLTSDQICTPEMLYYNFTNSVAMAVRYVRSLIPVSNKTFFFADLQYKHVHGCSLMEYRRGLVLVDLLRELEQNSTNVKGFTILLGPPLASDCDLLSEWIILGEPNQVQLNQVYQISYYCPVMGYASAFVEHLLDSQPGSLDPPIAGVSVPVPRETILQSILVYLTHKGWRRIALYYETDTTQVDIPAVFESILLPLDFSQNHKLAINVVDSMEVRAEMSFANILASCACKIDAVILLMTPSLAMQFLIAIQNFSPIQQGRIAIIQANPNDMFTYDALIAWRYFLMESPPTWAAGQSLILLTALPRGTKYDPQSTLYEQKINLAVASAAALAMRLVQINLELGNGNISSKNGLFTPLTLIKSTEVPTLPNITFLYRTDSGTNMMGLFDMFLFALTPNVTNKSGANSGDDNYNEIFNLMDVIRYPLILPHQRCKMNWPGDGNGPQHTSCLASPCGISSVMIILELFFAGNLLTLFIYLFIVIGYRHLERNSKKINSFNLVFLESDFVFKDCEEDGISTGHNSRRSSDQLDSTSGLDLNASFRTLMSVNRVSVTNLSLAEDTFRYAGKNETAYLNGVAVFIKGLEISRVVVRSKLAAYLADLREIRHENINAFLGCYMTDDTFNLVQDYCYRGSLKVFIFSLIVKLYNLYLFSPCSALV</sequence>
<keyword evidence="4" id="KW-0547">Nucleotide-binding</keyword>
<evidence type="ECO:0000313" key="14">
    <source>
        <dbReference type="Proteomes" id="UP000274504"/>
    </source>
</evidence>
<evidence type="ECO:0000259" key="11">
    <source>
        <dbReference type="PROSITE" id="PS50011"/>
    </source>
</evidence>
<dbReference type="CDD" id="cd07302">
    <property type="entry name" value="CHD"/>
    <property type="match status" value="1"/>
</dbReference>
<dbReference type="Pfam" id="PF07714">
    <property type="entry name" value="PK_Tyr_Ser-Thr"/>
    <property type="match status" value="1"/>
</dbReference>
<dbReference type="GO" id="GO:0004016">
    <property type="term" value="F:adenylate cyclase activity"/>
    <property type="evidence" value="ECO:0007669"/>
    <property type="project" value="TreeGrafter"/>
</dbReference>
<proteinExistence type="predicted"/>
<dbReference type="GO" id="GO:0035556">
    <property type="term" value="P:intracellular signal transduction"/>
    <property type="evidence" value="ECO:0007669"/>
    <property type="project" value="InterPro"/>
</dbReference>
<evidence type="ECO:0000256" key="5">
    <source>
        <dbReference type="ARBA" id="ARBA00022989"/>
    </source>
</evidence>